<evidence type="ECO:0000313" key="3">
    <source>
        <dbReference type="Proteomes" id="UP000007431"/>
    </source>
</evidence>
<sequence length="281" mass="30886">MSPSSSSSALSPPRRIPTLRHPSTLLQSPPSLRQRRPSRPKPFVSTHHPNRLPKSPHRPPASTLTASSPSMCAALQFGIYGLHIEIYGYPVRTYDLQSECKASKSECTATQSNLRPPIRMYGRQSDCTLNSFRLTVPTGLLSASSPTGLLSASILLPLYSLLFLPRNLPCARLLCAHTLAPEHTERCNIARKFALSYWRPRRARRFPLRASLAPTAPIPSHQPPALPPRTNDVASLASTISPFSTISPRPTTILPISHALTRAELFAYPDEGCVFACPVER</sequence>
<dbReference type="AlphaFoldDB" id="D8QFQ4"/>
<name>D8QFQ4_SCHCM</name>
<gene>
    <name evidence="2" type="ORF">SCHCODRAFT_112689</name>
</gene>
<dbReference type="HOGENOM" id="CLU_990969_0_0_1"/>
<proteinExistence type="predicted"/>
<dbReference type="EMBL" id="GL377311">
    <property type="protein sequence ID" value="EFI93456.1"/>
    <property type="molecule type" value="Genomic_DNA"/>
</dbReference>
<evidence type="ECO:0000256" key="1">
    <source>
        <dbReference type="SAM" id="MobiDB-lite"/>
    </source>
</evidence>
<dbReference type="RefSeq" id="XP_003028359.1">
    <property type="nucleotide sequence ID" value="XM_003028313.1"/>
</dbReference>
<reference evidence="2 3" key="1">
    <citation type="journal article" date="2010" name="Nat. Biotechnol.">
        <title>Genome sequence of the model mushroom Schizophyllum commune.</title>
        <authorList>
            <person name="Ohm R.A."/>
            <person name="de Jong J.F."/>
            <person name="Lugones L.G."/>
            <person name="Aerts A."/>
            <person name="Kothe E."/>
            <person name="Stajich J.E."/>
            <person name="de Vries R.P."/>
            <person name="Record E."/>
            <person name="Levasseur A."/>
            <person name="Baker S.E."/>
            <person name="Bartholomew K.A."/>
            <person name="Coutinho P.M."/>
            <person name="Erdmann S."/>
            <person name="Fowler T.J."/>
            <person name="Gathman A.C."/>
            <person name="Lombard V."/>
            <person name="Henrissat B."/>
            <person name="Knabe N."/>
            <person name="Kuees U."/>
            <person name="Lilly W.W."/>
            <person name="Lindquist E."/>
            <person name="Lucas S."/>
            <person name="Magnuson J.K."/>
            <person name="Piumi F."/>
            <person name="Raudaskoski M."/>
            <person name="Salamov A."/>
            <person name="Schmutz J."/>
            <person name="Schwarze F.W.M.R."/>
            <person name="vanKuyk P.A."/>
            <person name="Horton J.S."/>
            <person name="Grigoriev I.V."/>
            <person name="Woesten H.A.B."/>
        </authorList>
    </citation>
    <scope>NUCLEOTIDE SEQUENCE [LARGE SCALE GENOMIC DNA]</scope>
    <source>
        <strain evidence="3">H4-8 / FGSC 9210</strain>
    </source>
</reference>
<organism evidence="3">
    <name type="scientific">Schizophyllum commune (strain H4-8 / FGSC 9210)</name>
    <name type="common">Split gill fungus</name>
    <dbReference type="NCBI Taxonomy" id="578458"/>
    <lineage>
        <taxon>Eukaryota</taxon>
        <taxon>Fungi</taxon>
        <taxon>Dikarya</taxon>
        <taxon>Basidiomycota</taxon>
        <taxon>Agaricomycotina</taxon>
        <taxon>Agaricomycetes</taxon>
        <taxon>Agaricomycetidae</taxon>
        <taxon>Agaricales</taxon>
        <taxon>Schizophyllaceae</taxon>
        <taxon>Schizophyllum</taxon>
    </lineage>
</organism>
<accession>D8QFQ4</accession>
<feature type="compositionally biased region" description="Low complexity" evidence="1">
    <location>
        <begin position="1"/>
        <end position="13"/>
    </location>
</feature>
<evidence type="ECO:0000313" key="2">
    <source>
        <dbReference type="EMBL" id="EFI93456.1"/>
    </source>
</evidence>
<protein>
    <submittedName>
        <fullName evidence="2">Uncharacterized protein</fullName>
    </submittedName>
</protein>
<dbReference type="InParanoid" id="D8QFQ4"/>
<feature type="non-terminal residue" evidence="2">
    <location>
        <position position="281"/>
    </location>
</feature>
<feature type="compositionally biased region" description="Basic residues" evidence="1">
    <location>
        <begin position="48"/>
        <end position="57"/>
    </location>
</feature>
<dbReference type="GeneID" id="9591840"/>
<dbReference type="Proteomes" id="UP000007431">
    <property type="component" value="Unassembled WGS sequence"/>
</dbReference>
<dbReference type="KEGG" id="scm:SCHCO_02515184"/>
<feature type="region of interest" description="Disordered" evidence="1">
    <location>
        <begin position="1"/>
        <end position="65"/>
    </location>
</feature>
<dbReference type="VEuPathDB" id="FungiDB:SCHCODRAFT_02515184"/>
<keyword evidence="3" id="KW-1185">Reference proteome</keyword>